<keyword evidence="2" id="KW-1185">Reference proteome</keyword>
<evidence type="ECO:0000313" key="2">
    <source>
        <dbReference type="Proteomes" id="UP000266723"/>
    </source>
</evidence>
<protein>
    <submittedName>
        <fullName evidence="1">Uncharacterized protein</fullName>
    </submittedName>
</protein>
<sequence>MSKVVLDFLDVALVEAINRPSKRRWWKNKTLRHLLSQKQEMKFVVERPLANIGVFRIAQSVRRSPYRKLSFSRRKGMVPGTGPRILSSGDPRRLLVGTQSFPLIARFRHRTRGITCALKSTGVAHSQQASLRQDIVPVILLSRMEKLGAFGDASEMADAGAPVISEEEA</sequence>
<organism evidence="1 2">
    <name type="scientific">Brassica cretica</name>
    <name type="common">Mustard</name>
    <dbReference type="NCBI Taxonomy" id="69181"/>
    <lineage>
        <taxon>Eukaryota</taxon>
        <taxon>Viridiplantae</taxon>
        <taxon>Streptophyta</taxon>
        <taxon>Embryophyta</taxon>
        <taxon>Tracheophyta</taxon>
        <taxon>Spermatophyta</taxon>
        <taxon>Magnoliopsida</taxon>
        <taxon>eudicotyledons</taxon>
        <taxon>Gunneridae</taxon>
        <taxon>Pentapetalae</taxon>
        <taxon>rosids</taxon>
        <taxon>malvids</taxon>
        <taxon>Brassicales</taxon>
        <taxon>Brassicaceae</taxon>
        <taxon>Brassiceae</taxon>
        <taxon>Brassica</taxon>
    </lineage>
</organism>
<proteinExistence type="predicted"/>
<dbReference type="Proteomes" id="UP000266723">
    <property type="component" value="Unassembled WGS sequence"/>
</dbReference>
<accession>A0ABQ7AIM1</accession>
<comment type="caution">
    <text evidence="1">The sequence shown here is derived from an EMBL/GenBank/DDBJ whole genome shotgun (WGS) entry which is preliminary data.</text>
</comment>
<evidence type="ECO:0000313" key="1">
    <source>
        <dbReference type="EMBL" id="KAF3497757.1"/>
    </source>
</evidence>
<dbReference type="EMBL" id="QGKV02002055">
    <property type="protein sequence ID" value="KAF3497757.1"/>
    <property type="molecule type" value="Genomic_DNA"/>
</dbReference>
<reference evidence="1 2" key="1">
    <citation type="journal article" date="2020" name="BMC Genomics">
        <title>Intraspecific diversification of the crop wild relative Brassica cretica Lam. using demographic model selection.</title>
        <authorList>
            <person name="Kioukis A."/>
            <person name="Michalopoulou V.A."/>
            <person name="Briers L."/>
            <person name="Pirintsos S."/>
            <person name="Studholme D.J."/>
            <person name="Pavlidis P."/>
            <person name="Sarris P.F."/>
        </authorList>
    </citation>
    <scope>NUCLEOTIDE SEQUENCE [LARGE SCALE GENOMIC DNA]</scope>
    <source>
        <strain evidence="2">cv. PFS-1207/04</strain>
    </source>
</reference>
<name>A0ABQ7AIM1_BRACR</name>
<gene>
    <name evidence="1" type="ORF">DY000_02053082</name>
</gene>